<evidence type="ECO:0000256" key="5">
    <source>
        <dbReference type="ARBA" id="ARBA00022984"/>
    </source>
</evidence>
<dbReference type="Pfam" id="PF03734">
    <property type="entry name" value="YkuD"/>
    <property type="match status" value="1"/>
</dbReference>
<evidence type="ECO:0000256" key="3">
    <source>
        <dbReference type="ARBA" id="ARBA00022679"/>
    </source>
</evidence>
<dbReference type="PROSITE" id="PS52029">
    <property type="entry name" value="LD_TPASE"/>
    <property type="match status" value="1"/>
</dbReference>
<dbReference type="RefSeq" id="WP_106161693.1">
    <property type="nucleotide sequence ID" value="NZ_PVUF01000001.1"/>
</dbReference>
<dbReference type="GO" id="GO:0004180">
    <property type="term" value="F:carboxypeptidase activity"/>
    <property type="evidence" value="ECO:0007669"/>
    <property type="project" value="UniProtKB-ARBA"/>
</dbReference>
<dbReference type="EMBL" id="PVUF01000001">
    <property type="protein sequence ID" value="PRZ50020.1"/>
    <property type="molecule type" value="Genomic_DNA"/>
</dbReference>
<dbReference type="PANTHER" id="PTHR36699:SF1">
    <property type="entry name" value="L,D-TRANSPEPTIDASE YAFK-RELATED"/>
    <property type="match status" value="1"/>
</dbReference>
<dbReference type="Proteomes" id="UP000237718">
    <property type="component" value="Unassembled WGS sequence"/>
</dbReference>
<keyword evidence="4 7" id="KW-0133">Cell shape</keyword>
<evidence type="ECO:0000256" key="2">
    <source>
        <dbReference type="ARBA" id="ARBA00005992"/>
    </source>
</evidence>
<accession>A0A2T1AN36</accession>
<name>A0A2T1AN36_TRISK</name>
<comment type="caution">
    <text evidence="9">The sequence shown here is derived from an EMBL/GenBank/DDBJ whole genome shotgun (WGS) entry which is preliminary data.</text>
</comment>
<feature type="domain" description="L,D-TPase catalytic" evidence="8">
    <location>
        <begin position="47"/>
        <end position="183"/>
    </location>
</feature>
<feature type="active site" description="Proton donor/acceptor" evidence="7">
    <location>
        <position position="137"/>
    </location>
</feature>
<dbReference type="GO" id="GO:0008360">
    <property type="term" value="P:regulation of cell shape"/>
    <property type="evidence" value="ECO:0007669"/>
    <property type="project" value="UniProtKB-UniRule"/>
</dbReference>
<dbReference type="CDD" id="cd16913">
    <property type="entry name" value="YkuD_like"/>
    <property type="match status" value="1"/>
</dbReference>
<dbReference type="UniPathway" id="UPA00219"/>
<evidence type="ECO:0000313" key="10">
    <source>
        <dbReference type="Proteomes" id="UP000237718"/>
    </source>
</evidence>
<protein>
    <submittedName>
        <fullName evidence="9">L,D-transpeptidase-like protein</fullName>
    </submittedName>
</protein>
<dbReference type="InterPro" id="IPR005490">
    <property type="entry name" value="LD_TPept_cat_dom"/>
</dbReference>
<evidence type="ECO:0000313" key="9">
    <source>
        <dbReference type="EMBL" id="PRZ50020.1"/>
    </source>
</evidence>
<sequence>MRLARHILRATVLVLGLGVATFGYTKLMARAGSGTPPTMAEAHEQADEILVIKSARALHLRRAGETIRSYDISLGAAPAGHKQSEGDERTPEGRYEIDWRNPNSVAHLSLHISYPNAADQAAAKAAARDPGGNIMIHGLPNGWGALGALHLMRDWTDGCIAVTNTEMREIWSLVPNGTPITIVEAL</sequence>
<keyword evidence="6 7" id="KW-0961">Cell wall biogenesis/degradation</keyword>
<evidence type="ECO:0000256" key="4">
    <source>
        <dbReference type="ARBA" id="ARBA00022960"/>
    </source>
</evidence>
<dbReference type="InterPro" id="IPR038063">
    <property type="entry name" value="Transpep_catalytic_dom"/>
</dbReference>
<evidence type="ECO:0000256" key="1">
    <source>
        <dbReference type="ARBA" id="ARBA00004752"/>
    </source>
</evidence>
<dbReference type="SUPFAM" id="SSF141523">
    <property type="entry name" value="L,D-transpeptidase catalytic domain-like"/>
    <property type="match status" value="1"/>
</dbReference>
<dbReference type="PANTHER" id="PTHR36699">
    <property type="entry name" value="LD-TRANSPEPTIDASE"/>
    <property type="match status" value="1"/>
</dbReference>
<feature type="active site" description="Nucleophile" evidence="7">
    <location>
        <position position="159"/>
    </location>
</feature>
<dbReference type="GO" id="GO:0071555">
    <property type="term" value="P:cell wall organization"/>
    <property type="evidence" value="ECO:0007669"/>
    <property type="project" value="UniProtKB-UniRule"/>
</dbReference>
<reference evidence="9 10" key="1">
    <citation type="submission" date="2018-03" db="EMBL/GenBank/DDBJ databases">
        <title>Genomic Encyclopedia of Archaeal and Bacterial Type Strains, Phase II (KMG-II): from individual species to whole genera.</title>
        <authorList>
            <person name="Goeker M."/>
        </authorList>
    </citation>
    <scope>NUCLEOTIDE SEQUENCE [LARGE SCALE GENOMIC DNA]</scope>
    <source>
        <strain evidence="9 10">DSM 25328</strain>
    </source>
</reference>
<evidence type="ECO:0000259" key="8">
    <source>
        <dbReference type="PROSITE" id="PS52029"/>
    </source>
</evidence>
<organism evidence="9 10">
    <name type="scientific">Tritonibacter scottomollicae</name>
    <name type="common">Epibacterium scottomollicae</name>
    <dbReference type="NCBI Taxonomy" id="483013"/>
    <lineage>
        <taxon>Bacteria</taxon>
        <taxon>Pseudomonadati</taxon>
        <taxon>Pseudomonadota</taxon>
        <taxon>Alphaproteobacteria</taxon>
        <taxon>Rhodobacterales</taxon>
        <taxon>Paracoccaceae</taxon>
        <taxon>Tritonibacter</taxon>
    </lineage>
</organism>
<proteinExistence type="inferred from homology"/>
<comment type="pathway">
    <text evidence="1 7">Cell wall biogenesis; peptidoglycan biosynthesis.</text>
</comment>
<gene>
    <name evidence="9" type="ORF">CLV89_101236</name>
</gene>
<dbReference type="GO" id="GO:0009252">
    <property type="term" value="P:peptidoglycan biosynthetic process"/>
    <property type="evidence" value="ECO:0007669"/>
    <property type="project" value="UniProtKB-UniPathway"/>
</dbReference>
<dbReference type="GO" id="GO:0016740">
    <property type="term" value="F:transferase activity"/>
    <property type="evidence" value="ECO:0007669"/>
    <property type="project" value="UniProtKB-KW"/>
</dbReference>
<evidence type="ECO:0000256" key="6">
    <source>
        <dbReference type="ARBA" id="ARBA00023316"/>
    </source>
</evidence>
<dbReference type="OrthoDB" id="9809748at2"/>
<dbReference type="AlphaFoldDB" id="A0A2T1AN36"/>
<evidence type="ECO:0000256" key="7">
    <source>
        <dbReference type="PROSITE-ProRule" id="PRU01373"/>
    </source>
</evidence>
<keyword evidence="3" id="KW-0808">Transferase</keyword>
<dbReference type="Gene3D" id="2.40.440.10">
    <property type="entry name" value="L,D-transpeptidase catalytic domain-like"/>
    <property type="match status" value="1"/>
</dbReference>
<comment type="similarity">
    <text evidence="2">Belongs to the YkuD family.</text>
</comment>
<keyword evidence="5 7" id="KW-0573">Peptidoglycan synthesis</keyword>